<dbReference type="RefSeq" id="WP_116756361.1">
    <property type="nucleotide sequence ID" value="NZ_JBHUEX010000001.1"/>
</dbReference>
<gene>
    <name evidence="1" type="ORF">DDQ50_08680</name>
</gene>
<accession>A0A2V1HU76</accession>
<sequence>MDIKGIKRTAQLTGVGVDEVLAAAGRLIAAGSGRGRWVRVGGWSLYADGSLGRWIPKTGEVI</sequence>
<reference evidence="1 2" key="1">
    <citation type="submission" date="2018-05" db="EMBL/GenBank/DDBJ databases">
        <title>Amnibacterium sp. M8JJ-5, whole genome shotgun sequence.</title>
        <authorList>
            <person name="Tuo L."/>
        </authorList>
    </citation>
    <scope>NUCLEOTIDE SEQUENCE [LARGE SCALE GENOMIC DNA]</scope>
    <source>
        <strain evidence="1 2">M8JJ-5</strain>
    </source>
</reference>
<dbReference type="EMBL" id="QEOP01000002">
    <property type="protein sequence ID" value="PVZ93847.1"/>
    <property type="molecule type" value="Genomic_DNA"/>
</dbReference>
<keyword evidence="2" id="KW-1185">Reference proteome</keyword>
<evidence type="ECO:0000313" key="2">
    <source>
        <dbReference type="Proteomes" id="UP000244893"/>
    </source>
</evidence>
<evidence type="ECO:0000313" key="1">
    <source>
        <dbReference type="EMBL" id="PVZ93847.1"/>
    </source>
</evidence>
<comment type="caution">
    <text evidence="1">The sequence shown here is derived from an EMBL/GenBank/DDBJ whole genome shotgun (WGS) entry which is preliminary data.</text>
</comment>
<protein>
    <submittedName>
        <fullName evidence="1">Uncharacterized protein</fullName>
    </submittedName>
</protein>
<organism evidence="1 2">
    <name type="scientific">Amnibacterium flavum</name>
    <dbReference type="NCBI Taxonomy" id="2173173"/>
    <lineage>
        <taxon>Bacteria</taxon>
        <taxon>Bacillati</taxon>
        <taxon>Actinomycetota</taxon>
        <taxon>Actinomycetes</taxon>
        <taxon>Micrococcales</taxon>
        <taxon>Microbacteriaceae</taxon>
        <taxon>Amnibacterium</taxon>
    </lineage>
</organism>
<dbReference type="Proteomes" id="UP000244893">
    <property type="component" value="Unassembled WGS sequence"/>
</dbReference>
<name>A0A2V1HU76_9MICO</name>
<dbReference type="AlphaFoldDB" id="A0A2V1HU76"/>
<proteinExistence type="predicted"/>